<keyword evidence="4" id="KW-1185">Reference proteome</keyword>
<dbReference type="SMART" id="SM00849">
    <property type="entry name" value="Lactamase_B"/>
    <property type="match status" value="1"/>
</dbReference>
<evidence type="ECO:0000313" key="4">
    <source>
        <dbReference type="Proteomes" id="UP001160550"/>
    </source>
</evidence>
<dbReference type="EMBL" id="JARYGX010000003">
    <property type="protein sequence ID" value="MDH7451646.1"/>
    <property type="molecule type" value="Genomic_DNA"/>
</dbReference>
<organism evidence="3 4">
    <name type="scientific">Luteimonas composti</name>
    <dbReference type="NCBI Taxonomy" id="398257"/>
    <lineage>
        <taxon>Bacteria</taxon>
        <taxon>Pseudomonadati</taxon>
        <taxon>Pseudomonadota</taxon>
        <taxon>Gammaproteobacteria</taxon>
        <taxon>Lysobacterales</taxon>
        <taxon>Lysobacteraceae</taxon>
        <taxon>Luteimonas</taxon>
    </lineage>
</organism>
<keyword evidence="3" id="KW-0378">Hydrolase</keyword>
<comment type="caution">
    <text evidence="3">The sequence shown here is derived from an EMBL/GenBank/DDBJ whole genome shotgun (WGS) entry which is preliminary data.</text>
</comment>
<proteinExistence type="predicted"/>
<dbReference type="Gene3D" id="3.60.15.10">
    <property type="entry name" value="Ribonuclease Z/Hydroxyacylglutathione hydrolase-like"/>
    <property type="match status" value="1"/>
</dbReference>
<dbReference type="PROSITE" id="PS51257">
    <property type="entry name" value="PROKAR_LIPOPROTEIN"/>
    <property type="match status" value="1"/>
</dbReference>
<reference evidence="3" key="2">
    <citation type="submission" date="2023-04" db="EMBL/GenBank/DDBJ databases">
        <authorList>
            <person name="Sun J.-Q."/>
        </authorList>
    </citation>
    <scope>NUCLEOTIDE SEQUENCE</scope>
    <source>
        <strain evidence="3">CC-YY355</strain>
    </source>
</reference>
<dbReference type="EC" id="3.5.2.6" evidence="3"/>
<dbReference type="Proteomes" id="UP001160550">
    <property type="component" value="Unassembled WGS sequence"/>
</dbReference>
<feature type="domain" description="Metallo-beta-lactamase" evidence="2">
    <location>
        <begin position="68"/>
        <end position="258"/>
    </location>
</feature>
<dbReference type="InterPro" id="IPR050855">
    <property type="entry name" value="NDM-1-like"/>
</dbReference>
<feature type="signal peptide" evidence="1">
    <location>
        <begin position="1"/>
        <end position="23"/>
    </location>
</feature>
<keyword evidence="1" id="KW-0732">Signal</keyword>
<sequence>MTPRITPLHAAALLLAACTHGKAATPDTTAAAAAAPAAPAACRDDSGWDDPATPFRIHGNTWYVGTCGIAALLVTSPEGHVLVDAATPAAGPQILANIRSLGFAPQDVRAIVFSHEHFDHVGSLAALQAATGAPVYARPEAMATLRRGASDESDPQFGELEPFAPVAAPQPVPESRVLEVGPLRLRAVATPGHAVGGTSWTWRSCDGEDCQQLVYGDSLTAVSADGYRFSDHPDALARLRESFARVASLECGILVTPHPSASGLWARLGPDATRPLVDAQACRAYADAGTARLERRLAREAGEGAAP</sequence>
<dbReference type="SUPFAM" id="SSF56281">
    <property type="entry name" value="Metallo-hydrolase/oxidoreductase"/>
    <property type="match status" value="1"/>
</dbReference>
<evidence type="ECO:0000259" key="2">
    <source>
        <dbReference type="SMART" id="SM00849"/>
    </source>
</evidence>
<gene>
    <name evidence="3" type="primary">bla</name>
    <name evidence="3" type="ORF">QF205_00940</name>
</gene>
<dbReference type="GO" id="GO:0008800">
    <property type="term" value="F:beta-lactamase activity"/>
    <property type="evidence" value="ECO:0007669"/>
    <property type="project" value="UniProtKB-EC"/>
</dbReference>
<dbReference type="InterPro" id="IPR036866">
    <property type="entry name" value="RibonucZ/Hydroxyglut_hydro"/>
</dbReference>
<dbReference type="PANTHER" id="PTHR42951">
    <property type="entry name" value="METALLO-BETA-LACTAMASE DOMAIN-CONTAINING"/>
    <property type="match status" value="1"/>
</dbReference>
<accession>A0ABT6MM07</accession>
<dbReference type="InterPro" id="IPR001279">
    <property type="entry name" value="Metallo-B-lactamas"/>
</dbReference>
<dbReference type="Pfam" id="PF00753">
    <property type="entry name" value="Lactamase_B"/>
    <property type="match status" value="1"/>
</dbReference>
<dbReference type="NCBIfam" id="NF012229">
    <property type="entry name" value="bla_class_B_core"/>
    <property type="match status" value="1"/>
</dbReference>
<name>A0ABT6MM07_9GAMM</name>
<evidence type="ECO:0000313" key="3">
    <source>
        <dbReference type="EMBL" id="MDH7451646.1"/>
    </source>
</evidence>
<dbReference type="PANTHER" id="PTHR42951:SF17">
    <property type="entry name" value="METALLO-BETA-LACTAMASE DOMAIN-CONTAINING PROTEIN"/>
    <property type="match status" value="1"/>
</dbReference>
<dbReference type="RefSeq" id="WP_280940848.1">
    <property type="nucleotide sequence ID" value="NZ_JARYGX010000003.1"/>
</dbReference>
<protein>
    <submittedName>
        <fullName evidence="3">Subclass B3 metallo-beta-lactamase</fullName>
        <ecNumber evidence="3">3.5.2.6</ecNumber>
    </submittedName>
</protein>
<dbReference type="NCBIfam" id="NF033105">
    <property type="entry name" value="bla_subclass_B3"/>
    <property type="match status" value="1"/>
</dbReference>
<evidence type="ECO:0000256" key="1">
    <source>
        <dbReference type="SAM" id="SignalP"/>
    </source>
</evidence>
<reference evidence="3" key="1">
    <citation type="journal article" date="2007" name="Int. J. Syst. Evol. Microbiol.">
        <title>Luteimonas composti sp. nov., a moderately thermophilic bacterium isolated from food waste.</title>
        <authorList>
            <person name="Young C.C."/>
            <person name="Kampfer P."/>
            <person name="Chen W.M."/>
            <person name="Yen W.S."/>
            <person name="Arun A.B."/>
            <person name="Lai W.A."/>
            <person name="Shen F.T."/>
            <person name="Rekha P.D."/>
            <person name="Lin K.Y."/>
            <person name="Chou J.H."/>
        </authorList>
    </citation>
    <scope>NUCLEOTIDE SEQUENCE</scope>
    <source>
        <strain evidence="3">CC-YY355</strain>
    </source>
</reference>
<feature type="chain" id="PRO_5046193649" evidence="1">
    <location>
        <begin position="24"/>
        <end position="307"/>
    </location>
</feature>